<sequence>MFILNVRYALIGDELELVEEVSLIYEGGRLAGIDEGWDSKGITANALAMPGLINSHAHLGDSAFPEAWADKDLSEIVDPSKGLKRRELERLDRKEIINSMTHTLEKMKNYGIMAVADFREQGVKGVRMGLEAARRASYSGYLPMGRFEDEKEMLKLVEVAHGLGLPEPDYPSLALAKRASALFRSFGKPVGTHVAEVGGPEELYMAMEEVGVNFVVHGINLEREHFTEMRRRGISLAICPRANVWFKKTPKIHYAIEEDVNLLLGTDNAAWTSPNLWRDLEVSALLIRKHGSWSEEVARKLLKAVTVNAKEPLKIPWEIAIKKGSDGPVILLDVKELDLERARNKYTAIVKRSSPLAVIGRIEKGRYKVHE</sequence>
<accession>A0A977KBL0</accession>
<dbReference type="InterPro" id="IPR032466">
    <property type="entry name" value="Metal_Hydrolase"/>
</dbReference>
<proteinExistence type="predicted"/>
<feature type="domain" description="Amidohydrolase-related" evidence="1">
    <location>
        <begin position="48"/>
        <end position="358"/>
    </location>
</feature>
<organism evidence="2 3">
    <name type="scientific">Ignicoccus pacificus DSM 13166</name>
    <dbReference type="NCBI Taxonomy" id="940294"/>
    <lineage>
        <taxon>Archaea</taxon>
        <taxon>Thermoproteota</taxon>
        <taxon>Thermoprotei</taxon>
        <taxon>Desulfurococcales</taxon>
        <taxon>Desulfurococcaceae</taxon>
        <taxon>Ignicoccus</taxon>
    </lineage>
</organism>
<name>A0A977KBL0_9CREN</name>
<keyword evidence="3" id="KW-1185">Reference proteome</keyword>
<dbReference type="Pfam" id="PF01979">
    <property type="entry name" value="Amidohydro_1"/>
    <property type="match status" value="1"/>
</dbReference>
<dbReference type="KEGG" id="ipc:IPA_07385"/>
<evidence type="ECO:0000313" key="2">
    <source>
        <dbReference type="EMBL" id="UXD22689.1"/>
    </source>
</evidence>
<dbReference type="Gene3D" id="3.20.20.140">
    <property type="entry name" value="Metal-dependent hydrolases"/>
    <property type="match status" value="1"/>
</dbReference>
<dbReference type="EMBL" id="CP006868">
    <property type="protein sequence ID" value="UXD22689.1"/>
    <property type="molecule type" value="Genomic_DNA"/>
</dbReference>
<dbReference type="InterPro" id="IPR050287">
    <property type="entry name" value="MTA/SAH_deaminase"/>
</dbReference>
<dbReference type="GO" id="GO:0016787">
    <property type="term" value="F:hydrolase activity"/>
    <property type="evidence" value="ECO:0007669"/>
    <property type="project" value="InterPro"/>
</dbReference>
<reference evidence="2" key="1">
    <citation type="submission" date="2013-11" db="EMBL/GenBank/DDBJ databases">
        <title>Comparative genomics of Ignicoccus.</title>
        <authorList>
            <person name="Podar M."/>
        </authorList>
    </citation>
    <scope>NUCLEOTIDE SEQUENCE</scope>
    <source>
        <strain evidence="2">DSM 13166</strain>
    </source>
</reference>
<gene>
    <name evidence="2" type="ORF">IPA_07385</name>
</gene>
<protein>
    <recommendedName>
        <fullName evidence="1">Amidohydrolase-related domain-containing protein</fullName>
    </recommendedName>
</protein>
<dbReference type="AlphaFoldDB" id="A0A977KBL0"/>
<dbReference type="InterPro" id="IPR006680">
    <property type="entry name" value="Amidohydro-rel"/>
</dbReference>
<evidence type="ECO:0000259" key="1">
    <source>
        <dbReference type="Pfam" id="PF01979"/>
    </source>
</evidence>
<dbReference type="Proteomes" id="UP001063698">
    <property type="component" value="Chromosome"/>
</dbReference>
<dbReference type="PANTHER" id="PTHR43794">
    <property type="entry name" value="AMINOHYDROLASE SSNA-RELATED"/>
    <property type="match status" value="1"/>
</dbReference>
<dbReference type="SUPFAM" id="SSF51556">
    <property type="entry name" value="Metallo-dependent hydrolases"/>
    <property type="match status" value="1"/>
</dbReference>
<evidence type="ECO:0000313" key="3">
    <source>
        <dbReference type="Proteomes" id="UP001063698"/>
    </source>
</evidence>
<dbReference type="PANTHER" id="PTHR43794:SF5">
    <property type="entry name" value="CHLOROHYDROLASE FAMILY PROTEIN"/>
    <property type="match status" value="1"/>
</dbReference>